<feature type="signal peptide" evidence="6">
    <location>
        <begin position="1"/>
        <end position="33"/>
    </location>
</feature>
<feature type="domain" description="RagB/SusD" evidence="7">
    <location>
        <begin position="344"/>
        <end position="473"/>
    </location>
</feature>
<evidence type="ECO:0000259" key="7">
    <source>
        <dbReference type="Pfam" id="PF07980"/>
    </source>
</evidence>
<dbReference type="RefSeq" id="WP_142602873.1">
    <property type="nucleotide sequence ID" value="NZ_FXSZ01000004.1"/>
</dbReference>
<evidence type="ECO:0000256" key="3">
    <source>
        <dbReference type="ARBA" id="ARBA00022729"/>
    </source>
</evidence>
<evidence type="ECO:0000256" key="2">
    <source>
        <dbReference type="ARBA" id="ARBA00006275"/>
    </source>
</evidence>
<organism evidence="9 10">
    <name type="scientific">Solitalea koreensis</name>
    <dbReference type="NCBI Taxonomy" id="543615"/>
    <lineage>
        <taxon>Bacteria</taxon>
        <taxon>Pseudomonadati</taxon>
        <taxon>Bacteroidota</taxon>
        <taxon>Sphingobacteriia</taxon>
        <taxon>Sphingobacteriales</taxon>
        <taxon>Sphingobacteriaceae</taxon>
        <taxon>Solitalea</taxon>
    </lineage>
</organism>
<accession>A0A521CEE9</accession>
<keyword evidence="5" id="KW-0998">Cell outer membrane</keyword>
<dbReference type="AlphaFoldDB" id="A0A521CEE9"/>
<dbReference type="EMBL" id="FXSZ01000004">
    <property type="protein sequence ID" value="SMO57798.1"/>
    <property type="molecule type" value="Genomic_DNA"/>
</dbReference>
<feature type="chain" id="PRO_5021779502" evidence="6">
    <location>
        <begin position="34"/>
        <end position="474"/>
    </location>
</feature>
<keyword evidence="3 6" id="KW-0732">Signal</keyword>
<sequence>MKLLKYTFQNTIRFSGRIVLMGCLALTALPSCSNFLDIGNPPDKITEDKIFKSDNTATAAMLSTYIDMMNDQFGSNGSFVCAAMSSQAGLSANELSYMGTGLTQPPFKQFNDHNLTPDNTYVQAFWRDGYKYIYRMNAIVSGLSTATGMSDAVKKQLEGEAKFMRAFCYFYLVNLFGDVPLVLNTSYQDNMLIPRTPSDKVWAQIISDLKDAKNLLTDTYVTAEHLRPNKWTATALLARAYLYTEKWQDAENESNAVISSGVYSLQTVDKVFKKDSPETIWQLQPVRANTNTLEATLFLVTGVTQPTYQLTQNLLGSFELNDKRKTNWVGFSNPNDLTWAYPAKYKATGATVTEYYVVFRLAEQYFIRAEARAQLSKITEGQSDVNLVRQRAGISNISVSTKEALLQAIEQERKVEFFAEWGHRWLDLKRTKRTEAVLKPLSQSQTWKQGTELYPVPAHELSANPKLVQNNAYL</sequence>
<evidence type="ECO:0000259" key="8">
    <source>
        <dbReference type="Pfam" id="PF14322"/>
    </source>
</evidence>
<dbReference type="Gene3D" id="1.25.40.390">
    <property type="match status" value="1"/>
</dbReference>
<keyword evidence="10" id="KW-1185">Reference proteome</keyword>
<comment type="similarity">
    <text evidence="2">Belongs to the SusD family.</text>
</comment>
<dbReference type="CDD" id="cd08977">
    <property type="entry name" value="SusD"/>
    <property type="match status" value="1"/>
</dbReference>
<dbReference type="Pfam" id="PF07980">
    <property type="entry name" value="SusD_RagB"/>
    <property type="match status" value="1"/>
</dbReference>
<dbReference type="Pfam" id="PF14322">
    <property type="entry name" value="SusD-like_3"/>
    <property type="match status" value="1"/>
</dbReference>
<dbReference type="InterPro" id="IPR033985">
    <property type="entry name" value="SusD-like_N"/>
</dbReference>
<evidence type="ECO:0000313" key="9">
    <source>
        <dbReference type="EMBL" id="SMO57798.1"/>
    </source>
</evidence>
<dbReference type="OrthoDB" id="621570at2"/>
<dbReference type="Proteomes" id="UP000315971">
    <property type="component" value="Unassembled WGS sequence"/>
</dbReference>
<protein>
    <submittedName>
        <fullName evidence="9">RagB/SusD domain-containing protein</fullName>
    </submittedName>
</protein>
<reference evidence="9 10" key="1">
    <citation type="submission" date="2017-05" db="EMBL/GenBank/DDBJ databases">
        <authorList>
            <person name="Varghese N."/>
            <person name="Submissions S."/>
        </authorList>
    </citation>
    <scope>NUCLEOTIDE SEQUENCE [LARGE SCALE GENOMIC DNA]</scope>
    <source>
        <strain evidence="9 10">DSM 21342</strain>
    </source>
</reference>
<evidence type="ECO:0000256" key="4">
    <source>
        <dbReference type="ARBA" id="ARBA00023136"/>
    </source>
</evidence>
<dbReference type="GO" id="GO:0009279">
    <property type="term" value="C:cell outer membrane"/>
    <property type="evidence" value="ECO:0007669"/>
    <property type="project" value="UniProtKB-SubCell"/>
</dbReference>
<keyword evidence="4" id="KW-0472">Membrane</keyword>
<proteinExistence type="inferred from homology"/>
<feature type="domain" description="SusD-like N-terminal" evidence="8">
    <location>
        <begin position="109"/>
        <end position="242"/>
    </location>
</feature>
<dbReference type="InterPro" id="IPR011990">
    <property type="entry name" value="TPR-like_helical_dom_sf"/>
</dbReference>
<evidence type="ECO:0000256" key="1">
    <source>
        <dbReference type="ARBA" id="ARBA00004442"/>
    </source>
</evidence>
<name>A0A521CEE9_9SPHI</name>
<comment type="subcellular location">
    <subcellularLocation>
        <location evidence="1">Cell outer membrane</location>
    </subcellularLocation>
</comment>
<evidence type="ECO:0000256" key="5">
    <source>
        <dbReference type="ARBA" id="ARBA00023237"/>
    </source>
</evidence>
<dbReference type="SUPFAM" id="SSF48452">
    <property type="entry name" value="TPR-like"/>
    <property type="match status" value="1"/>
</dbReference>
<evidence type="ECO:0000256" key="6">
    <source>
        <dbReference type="SAM" id="SignalP"/>
    </source>
</evidence>
<gene>
    <name evidence="9" type="ORF">SAMN06265350_1042</name>
</gene>
<dbReference type="InterPro" id="IPR012944">
    <property type="entry name" value="SusD_RagB_dom"/>
</dbReference>
<evidence type="ECO:0000313" key="10">
    <source>
        <dbReference type="Proteomes" id="UP000315971"/>
    </source>
</evidence>